<protein>
    <recommendedName>
        <fullName evidence="4">2Fe-2S ferredoxin-type domain-containing protein</fullName>
    </recommendedName>
</protein>
<dbReference type="Proteomes" id="UP000037460">
    <property type="component" value="Unassembled WGS sequence"/>
</dbReference>
<evidence type="ECO:0000256" key="1">
    <source>
        <dbReference type="ARBA" id="ARBA00022714"/>
    </source>
</evidence>
<dbReference type="InterPro" id="IPR001041">
    <property type="entry name" value="2Fe-2S_ferredoxin-type"/>
</dbReference>
<name>A0A0M0JLX0_9EUKA</name>
<comment type="caution">
    <text evidence="5">The sequence shown here is derived from an EMBL/GenBank/DDBJ whole genome shotgun (WGS) entry which is preliminary data.</text>
</comment>
<evidence type="ECO:0000256" key="2">
    <source>
        <dbReference type="ARBA" id="ARBA00023014"/>
    </source>
</evidence>
<dbReference type="SUPFAM" id="SSF54292">
    <property type="entry name" value="2Fe-2S ferredoxin-like"/>
    <property type="match status" value="1"/>
</dbReference>
<accession>A0A0M0JLX0</accession>
<evidence type="ECO:0000256" key="3">
    <source>
        <dbReference type="SAM" id="SignalP"/>
    </source>
</evidence>
<dbReference type="InterPro" id="IPR012675">
    <property type="entry name" value="Beta-grasp_dom_sf"/>
</dbReference>
<keyword evidence="2" id="KW-0411">Iron-sulfur</keyword>
<dbReference type="Pfam" id="PF00111">
    <property type="entry name" value="Fer2"/>
    <property type="match status" value="1"/>
</dbReference>
<dbReference type="PROSITE" id="PS00197">
    <property type="entry name" value="2FE2S_FER_1"/>
    <property type="match status" value="1"/>
</dbReference>
<feature type="domain" description="2Fe-2S ferredoxin-type" evidence="4">
    <location>
        <begin position="85"/>
        <end position="161"/>
    </location>
</feature>
<evidence type="ECO:0000259" key="4">
    <source>
        <dbReference type="PROSITE" id="PS51085"/>
    </source>
</evidence>
<dbReference type="GO" id="GO:0051537">
    <property type="term" value="F:2 iron, 2 sulfur cluster binding"/>
    <property type="evidence" value="ECO:0007669"/>
    <property type="project" value="UniProtKB-KW"/>
</dbReference>
<gene>
    <name evidence="5" type="ORF">Ctob_003336</name>
</gene>
<dbReference type="Gene3D" id="3.10.20.30">
    <property type="match status" value="1"/>
</dbReference>
<sequence>MVLTTLAAALLLSAEGLIVPQRPLVHAVSRATSPTMLFGGLFGGGNKDSGSGGAGLSARDADFARRQDKLAARQEKAKELPAGSVECTFPQKGDKVVIAKQGDNIAQVCSKAGLRVKFDCKSGQCGTCQVRLNGRSSIKVCQGGVIPGGATRKLKITLDNP</sequence>
<keyword evidence="1" id="KW-0408">Iron</keyword>
<dbReference type="InterPro" id="IPR006058">
    <property type="entry name" value="2Fe2S_fd_BS"/>
</dbReference>
<evidence type="ECO:0000313" key="5">
    <source>
        <dbReference type="EMBL" id="KOO27569.1"/>
    </source>
</evidence>
<dbReference type="InterPro" id="IPR036010">
    <property type="entry name" value="2Fe-2S_ferredoxin-like_sf"/>
</dbReference>
<dbReference type="OrthoDB" id="39246at2759"/>
<organism evidence="5 6">
    <name type="scientific">Chrysochromulina tobinii</name>
    <dbReference type="NCBI Taxonomy" id="1460289"/>
    <lineage>
        <taxon>Eukaryota</taxon>
        <taxon>Haptista</taxon>
        <taxon>Haptophyta</taxon>
        <taxon>Prymnesiophyceae</taxon>
        <taxon>Prymnesiales</taxon>
        <taxon>Chrysochromulinaceae</taxon>
        <taxon>Chrysochromulina</taxon>
    </lineage>
</organism>
<keyword evidence="3" id="KW-0732">Signal</keyword>
<dbReference type="PROSITE" id="PS51085">
    <property type="entry name" value="2FE2S_FER_2"/>
    <property type="match status" value="1"/>
</dbReference>
<proteinExistence type="predicted"/>
<keyword evidence="1" id="KW-0479">Metal-binding</keyword>
<reference evidence="6" key="1">
    <citation type="journal article" date="2015" name="PLoS Genet.">
        <title>Genome Sequence and Transcriptome Analyses of Chrysochromulina tobin: Metabolic Tools for Enhanced Algal Fitness in the Prominent Order Prymnesiales (Haptophyceae).</title>
        <authorList>
            <person name="Hovde B.T."/>
            <person name="Deodato C.R."/>
            <person name="Hunsperger H.M."/>
            <person name="Ryken S.A."/>
            <person name="Yost W."/>
            <person name="Jha R.K."/>
            <person name="Patterson J."/>
            <person name="Monnat R.J. Jr."/>
            <person name="Barlow S.B."/>
            <person name="Starkenburg S.R."/>
            <person name="Cattolico R.A."/>
        </authorList>
    </citation>
    <scope>NUCLEOTIDE SEQUENCE</scope>
    <source>
        <strain evidence="6">CCMP291</strain>
    </source>
</reference>
<keyword evidence="1" id="KW-0001">2Fe-2S</keyword>
<evidence type="ECO:0000313" key="6">
    <source>
        <dbReference type="Proteomes" id="UP000037460"/>
    </source>
</evidence>
<feature type="signal peptide" evidence="3">
    <location>
        <begin position="1"/>
        <end position="16"/>
    </location>
</feature>
<dbReference type="CDD" id="cd00207">
    <property type="entry name" value="fer2"/>
    <property type="match status" value="1"/>
</dbReference>
<feature type="chain" id="PRO_5005601991" description="2Fe-2S ferredoxin-type domain-containing protein" evidence="3">
    <location>
        <begin position="17"/>
        <end position="161"/>
    </location>
</feature>
<keyword evidence="6" id="KW-1185">Reference proteome</keyword>
<dbReference type="AlphaFoldDB" id="A0A0M0JLX0"/>
<dbReference type="EMBL" id="JWZX01002699">
    <property type="protein sequence ID" value="KOO27569.1"/>
    <property type="molecule type" value="Genomic_DNA"/>
</dbReference>